<evidence type="ECO:0000313" key="4">
    <source>
        <dbReference type="EMBL" id="QIK40843.1"/>
    </source>
</evidence>
<dbReference type="InterPro" id="IPR011006">
    <property type="entry name" value="CheY-like_superfamily"/>
</dbReference>
<feature type="domain" description="Response regulatory" evidence="3">
    <location>
        <begin position="40"/>
        <end position="153"/>
    </location>
</feature>
<dbReference type="GO" id="GO:0000160">
    <property type="term" value="P:phosphorelay signal transduction system"/>
    <property type="evidence" value="ECO:0007669"/>
    <property type="project" value="InterPro"/>
</dbReference>
<evidence type="ECO:0000256" key="2">
    <source>
        <dbReference type="PROSITE-ProRule" id="PRU00169"/>
    </source>
</evidence>
<feature type="modified residue" description="4-aspartylphosphate" evidence="2">
    <location>
        <position position="89"/>
    </location>
</feature>
<dbReference type="SUPFAM" id="SSF52172">
    <property type="entry name" value="CheY-like"/>
    <property type="match status" value="1"/>
</dbReference>
<gene>
    <name evidence="4" type="ORF">G8E03_08755</name>
</gene>
<dbReference type="PROSITE" id="PS50110">
    <property type="entry name" value="RESPONSE_REGULATORY"/>
    <property type="match status" value="1"/>
</dbReference>
<dbReference type="Proteomes" id="UP000500791">
    <property type="component" value="Chromosome"/>
</dbReference>
<dbReference type="Pfam" id="PF00072">
    <property type="entry name" value="Response_reg"/>
    <property type="match status" value="1"/>
</dbReference>
<dbReference type="InterPro" id="IPR001789">
    <property type="entry name" value="Sig_transdc_resp-reg_receiver"/>
</dbReference>
<protein>
    <submittedName>
        <fullName evidence="4">Response regulator</fullName>
    </submittedName>
</protein>
<evidence type="ECO:0000313" key="5">
    <source>
        <dbReference type="Proteomes" id="UP000500791"/>
    </source>
</evidence>
<dbReference type="KEGG" id="mon:G8E03_08755"/>
<dbReference type="PANTHER" id="PTHR44591">
    <property type="entry name" value="STRESS RESPONSE REGULATOR PROTEIN 1"/>
    <property type="match status" value="1"/>
</dbReference>
<dbReference type="EMBL" id="CP049811">
    <property type="protein sequence ID" value="QIK40843.1"/>
    <property type="molecule type" value="Genomic_DNA"/>
</dbReference>
<dbReference type="PANTHER" id="PTHR44591:SF3">
    <property type="entry name" value="RESPONSE REGULATORY DOMAIN-CONTAINING PROTEIN"/>
    <property type="match status" value="1"/>
</dbReference>
<dbReference type="CDD" id="cd00156">
    <property type="entry name" value="REC"/>
    <property type="match status" value="1"/>
</dbReference>
<accession>A0A6G7VL67</accession>
<dbReference type="AlphaFoldDB" id="A0A6G7VL67"/>
<dbReference type="SMART" id="SM00448">
    <property type="entry name" value="REC"/>
    <property type="match status" value="1"/>
</dbReference>
<organism evidence="4 5">
    <name type="scientific">Pontivivens nitratireducens</name>
    <dbReference type="NCBI Taxonomy" id="2758038"/>
    <lineage>
        <taxon>Bacteria</taxon>
        <taxon>Pseudomonadati</taxon>
        <taxon>Pseudomonadota</taxon>
        <taxon>Alphaproteobacteria</taxon>
        <taxon>Rhodobacterales</taxon>
        <taxon>Paracoccaceae</taxon>
        <taxon>Pontivivens</taxon>
    </lineage>
</organism>
<reference evidence="4 5" key="1">
    <citation type="submission" date="2020-03" db="EMBL/GenBank/DDBJ databases">
        <title>Complete genome sequence of Monaibacterium sp. ALG8 with diverse plasmids.</title>
        <authorList>
            <person name="Sun C."/>
        </authorList>
    </citation>
    <scope>NUCLEOTIDE SEQUENCE [LARGE SCALE GENOMIC DNA]</scope>
    <source>
        <strain evidence="4 5">ALG8</strain>
    </source>
</reference>
<keyword evidence="1 2" id="KW-0597">Phosphoprotein</keyword>
<evidence type="ECO:0000259" key="3">
    <source>
        <dbReference type="PROSITE" id="PS50110"/>
    </source>
</evidence>
<sequence length="252" mass="27651">MVRIGDDRDSTYKSDNVVGLTFRREEELPVTICRPIVPPSVLIVEDSACAADAYSLLLRSIGARVRWADSLRAANRHLRSFAPNTVLVDPGLPDGNGLRLIRRLWLMGASRPRLIVVSGDNEIARDSLAAGADHFLEKPLSAATFLAEILTRTGRDAPSLQSQMPMASSALLRRDLQEARIHILKAVLSGREGQLLYPLQFLRSLARDGGLTPLSLLLDRFQSGVDSARDLAMGLADMIDRMGDENLTARQV</sequence>
<name>A0A6G7VL67_9RHOB</name>
<evidence type="ECO:0000256" key="1">
    <source>
        <dbReference type="ARBA" id="ARBA00022553"/>
    </source>
</evidence>
<dbReference type="InterPro" id="IPR050595">
    <property type="entry name" value="Bact_response_regulator"/>
</dbReference>
<proteinExistence type="predicted"/>
<dbReference type="Gene3D" id="3.40.50.2300">
    <property type="match status" value="1"/>
</dbReference>
<keyword evidence="5" id="KW-1185">Reference proteome</keyword>